<proteinExistence type="predicted"/>
<dbReference type="Proteomes" id="UP000050502">
    <property type="component" value="Unassembled WGS sequence"/>
</dbReference>
<keyword evidence="2" id="KW-1003">Cell membrane</keyword>
<reference evidence="8 10" key="2">
    <citation type="submission" date="2015-07" db="EMBL/GenBank/DDBJ databases">
        <title>Whole genome sequence of Ardenticatena maritima DSM 23922.</title>
        <authorList>
            <person name="Hemp J."/>
            <person name="Ward L.M."/>
            <person name="Pace L.A."/>
            <person name="Fischer W.W."/>
        </authorList>
    </citation>
    <scope>NUCLEOTIDE SEQUENCE [LARGE SCALE GENOMIC DNA]</scope>
    <source>
        <strain evidence="8 10">110S</strain>
    </source>
</reference>
<evidence type="ECO:0000313" key="9">
    <source>
        <dbReference type="Proteomes" id="UP000037784"/>
    </source>
</evidence>
<dbReference type="InterPro" id="IPR003339">
    <property type="entry name" value="ABC/ECF_trnsptr_transmembrane"/>
</dbReference>
<dbReference type="FunCoup" id="A0A0M8K957">
    <property type="interactions" value="251"/>
</dbReference>
<sequence>MFFDLYCPQRGWLHRLDPRTKFGVALFGATLYITQNDVRLLVALLALQHLLFLSGRIPMARLLWVWRQLVRLLLFIMLVWPWFAGRGGHVWVEIGPLALTSAGVADAAAIAIRIVGMSLWVFFILFTTRQSHLVQGLVQLGLPFEWGLILAIALRYIPTFFFTIQHIRDAQAARAWEPRGNIVERLRGMIPLLVAFIVNVVRTGDTLAMALATRGVGRGTPRTSRIQLRMHPLDWSMLSVSLILAITLTLLA</sequence>
<feature type="transmembrane region" description="Helical" evidence="6">
    <location>
        <begin position="233"/>
        <end position="251"/>
    </location>
</feature>
<evidence type="ECO:0000313" key="7">
    <source>
        <dbReference type="EMBL" id="GAP63029.1"/>
    </source>
</evidence>
<dbReference type="PANTHER" id="PTHR34857:SF2">
    <property type="entry name" value="SLL0384 PROTEIN"/>
    <property type="match status" value="1"/>
</dbReference>
<evidence type="ECO:0000256" key="3">
    <source>
        <dbReference type="ARBA" id="ARBA00022692"/>
    </source>
</evidence>
<keyword evidence="3 6" id="KW-0812">Transmembrane</keyword>
<evidence type="ECO:0000256" key="2">
    <source>
        <dbReference type="ARBA" id="ARBA00022475"/>
    </source>
</evidence>
<comment type="subcellular location">
    <subcellularLocation>
        <location evidence="1">Membrane</location>
        <topology evidence="1">Multi-pass membrane protein</topology>
    </subcellularLocation>
</comment>
<evidence type="ECO:0000313" key="10">
    <source>
        <dbReference type="Proteomes" id="UP000050502"/>
    </source>
</evidence>
<dbReference type="Proteomes" id="UP000037784">
    <property type="component" value="Unassembled WGS sequence"/>
</dbReference>
<reference evidence="7" key="1">
    <citation type="journal article" date="2015" name="Genome Announc.">
        <title>Draft Genome Sequence of a Heterotrophic Facultative Anaerobic Thermophilic Bacterium, Ardenticatena maritima Strain 110ST.</title>
        <authorList>
            <person name="Kawaichi S."/>
            <person name="Yoshida T."/>
            <person name="Sako Y."/>
            <person name="Nakamura R."/>
        </authorList>
    </citation>
    <scope>NUCLEOTIDE SEQUENCE [LARGE SCALE GENOMIC DNA]</scope>
    <source>
        <strain evidence="7">110S</strain>
    </source>
</reference>
<evidence type="ECO:0000256" key="6">
    <source>
        <dbReference type="SAM" id="Phobius"/>
    </source>
</evidence>
<evidence type="ECO:0000313" key="8">
    <source>
        <dbReference type="EMBL" id="KPL86308.1"/>
    </source>
</evidence>
<dbReference type="InterPro" id="IPR051611">
    <property type="entry name" value="ECF_transporter_component"/>
</dbReference>
<protein>
    <submittedName>
        <fullName evidence="7">Energy-coupling factor transport system permease protein</fullName>
    </submittedName>
</protein>
<keyword evidence="9" id="KW-1185">Reference proteome</keyword>
<name>A0A0M8K957_9CHLR</name>
<evidence type="ECO:0000256" key="4">
    <source>
        <dbReference type="ARBA" id="ARBA00022989"/>
    </source>
</evidence>
<evidence type="ECO:0000256" key="1">
    <source>
        <dbReference type="ARBA" id="ARBA00004141"/>
    </source>
</evidence>
<organism evidence="7 9">
    <name type="scientific">Ardenticatena maritima</name>
    <dbReference type="NCBI Taxonomy" id="872965"/>
    <lineage>
        <taxon>Bacteria</taxon>
        <taxon>Bacillati</taxon>
        <taxon>Chloroflexota</taxon>
        <taxon>Ardenticatenia</taxon>
        <taxon>Ardenticatenales</taxon>
        <taxon>Ardenticatenaceae</taxon>
        <taxon>Ardenticatena</taxon>
    </lineage>
</organism>
<feature type="transmembrane region" description="Helical" evidence="6">
    <location>
        <begin position="188"/>
        <end position="212"/>
    </location>
</feature>
<evidence type="ECO:0000256" key="5">
    <source>
        <dbReference type="ARBA" id="ARBA00023136"/>
    </source>
</evidence>
<reference evidence="9" key="3">
    <citation type="submission" date="2015-08" db="EMBL/GenBank/DDBJ databases">
        <title>Draft Genome Sequence of a Heterotrophic Facultative Anaerobic Bacterium Ardenticatena maritima Strain 110S.</title>
        <authorList>
            <person name="Kawaichi S."/>
            <person name="Yoshida T."/>
            <person name="Sako Y."/>
            <person name="Nakamura R."/>
        </authorList>
    </citation>
    <scope>NUCLEOTIDE SEQUENCE [LARGE SCALE GENOMIC DNA]</scope>
    <source>
        <strain evidence="9">110S</strain>
    </source>
</reference>
<dbReference type="GO" id="GO:0005886">
    <property type="term" value="C:plasma membrane"/>
    <property type="evidence" value="ECO:0007669"/>
    <property type="project" value="UniProtKB-ARBA"/>
</dbReference>
<gene>
    <name evidence="7" type="primary">ecfT</name>
    <name evidence="7" type="ORF">ARMA_1452</name>
    <name evidence="8" type="ORF">SE16_13320</name>
</gene>
<keyword evidence="4 6" id="KW-1133">Transmembrane helix</keyword>
<dbReference type="EMBL" id="LGKN01000009">
    <property type="protein sequence ID" value="KPL86308.1"/>
    <property type="molecule type" value="Genomic_DNA"/>
</dbReference>
<dbReference type="CDD" id="cd16914">
    <property type="entry name" value="EcfT"/>
    <property type="match status" value="1"/>
</dbReference>
<dbReference type="OrthoDB" id="166227at2"/>
<dbReference type="STRING" id="872965.SE16_13320"/>
<dbReference type="Pfam" id="PF02361">
    <property type="entry name" value="CbiQ"/>
    <property type="match status" value="1"/>
</dbReference>
<keyword evidence="5 6" id="KW-0472">Membrane</keyword>
<dbReference type="PANTHER" id="PTHR34857">
    <property type="entry name" value="SLL0384 PROTEIN"/>
    <property type="match status" value="1"/>
</dbReference>
<dbReference type="RefSeq" id="WP_054492900.1">
    <property type="nucleotide sequence ID" value="NZ_BBZA01000106.1"/>
</dbReference>
<feature type="transmembrane region" description="Helical" evidence="6">
    <location>
        <begin position="107"/>
        <end position="126"/>
    </location>
</feature>
<comment type="caution">
    <text evidence="7">The sequence shown here is derived from an EMBL/GenBank/DDBJ whole genome shotgun (WGS) entry which is preliminary data.</text>
</comment>
<dbReference type="AlphaFoldDB" id="A0A0M8K957"/>
<feature type="transmembrane region" description="Helical" evidence="6">
    <location>
        <begin position="69"/>
        <end position="87"/>
    </location>
</feature>
<accession>A0A0M8K957</accession>
<dbReference type="EMBL" id="BBZA01000106">
    <property type="protein sequence ID" value="GAP63029.1"/>
    <property type="molecule type" value="Genomic_DNA"/>
</dbReference>